<dbReference type="PANTHER" id="PTHR13650">
    <property type="entry name" value="SPATACSIN"/>
    <property type="match status" value="1"/>
</dbReference>
<dbReference type="GO" id="GO:0005737">
    <property type="term" value="C:cytoplasm"/>
    <property type="evidence" value="ECO:0007669"/>
    <property type="project" value="TreeGrafter"/>
</dbReference>
<dbReference type="EnsemblPlants" id="Kaladp0040s0511.1.v1.1">
    <property type="protein sequence ID" value="Kaladp0040s0511.1.v1.1"/>
    <property type="gene ID" value="Kaladp0040s0511.v1.1"/>
</dbReference>
<sequence>MASPFGGKGPALLQLSKWEPSPVLNFTDFNEAFLSPTRELILLLSCHSEALLLPLVAGDLNKSCNPVLPDLTTSHFSEPHLCKVNSGDNGSYNSDSFTMKCLDECTGKSPFLVSDSHRFISDVNSVAWAASDDTHISNEDCTYKEFLFVSGNHGVTVHAFRQSVETNKMTESCLEVEHELGTWVDWGPSATLAQNTKFSVCLEAEARVIKKSVETMDQYLSEDGNGGLSGNSTPKRWLHSFLSNVETMKSEKNVWTKFPDQSAFPCSANIVSFTIFKRNSVSINAVETMEETAPLADAHSGSDMGSSSPRSKNNFLSYLLDSGMNSPYKCSRVIPSHQINTIGFVLTVVDNSSANAGKTSGRSLSSNLLLIARLHHWGIQWLCCVHLEESQDLDDVVRWADFQLSQDFVACLKASGLIFLYDISTGEYVTHIDILPSCGFSRLSNDQKLDGSLALDDSEGLDMEMGSSCKFQKSNLGDFSKRIFKKLIVASHPSLIAAVDESGIVYVMRLCDLLPPNVNLSESMLSHLQISKFGSLACYEVGGTDISCQKMFPDVSDLQNTKFSALRNNLSDYPSNENQRELGLGGFSPATHIKVPHTKRKVFLPAVKFSEFDHISVSPFGVTRLIKRRNIMGKNSLKIFHTSFQLNTVADDVEFCDSEFKSLRGSEGTVTDEAVGCVFQGCLYLLARDGLLVFLPKISLSPSFLPVEQMSSMQLNVNRDNQSQNKKLIGTDEPWSQWKMEVLDRVLIYECPEEGDRLCLRNGWDIKISRTRRLELALEYSQFNELEQSLESLAHVDLAEEGVLRLIFAAVCLVFHKAGTDGDVSSALRILTVASTFATKMVRKYGICEQKIAVTPVHFFKGSQIHFLPSNVPIEEQNYKNIPRKLREMAYFLEVIRNLQCRLTDKYKRPVRVNGDGSFSSVVSKSLEDSSHPSVQAAGRSLVELSPPDISHNVENSAVMPSEFSFGDTSDLHTLSDVGVGSQGNSALKKKLSFENPKDMMARWELDNSDIKTIVKDALLSGRLPLAVLQLQIQRSKDVLVDKEPYDTFNEIRKVGRSIAYDLFLKGEAGMAVGILQRLGEDIESSLKQLVFGTVRKSLRVQIVEEMRSHGYLGPYEWKMLDRISIIEGLYPSSNFWRTFRIRQEQFAGVSSSCASSRELSFAILHTHLFNDAVITSGDIDGVVLGVWTSLDNSSSMVESAIEDGNTHDGFWAAAVVWSDVWDQKTIDRMILDRSCLFDFHVMWESQFEYHICHNDSLEVCTLLKMVPRNLLSDRSVHIGVDYLRLVSTGETNRDFPLFSNYACSVEEPDATHISIPFVRIFGFPSYDMSSLWLGTLIEVELAKNLIFIREYWEGTAEIMALLAHSGFLIARHKMTIVAEGFMYSSNPNLPFTGSECQADTARALDKLVIFHSMQYNLPNLLDLYLDYTKLIVDEDSCHLFKDSTDNCQWAKWLILIGIKGQEYDASFSNCRSVMSSVSENSASVPDFDEVIQTVDDMAEGGGEMAALATLIYAPVPLQNCLNCGSINRNCSSSAQCTLENLRPALQRFPTLWRTMVAACFGQDATYNLWGPKAKHVTWNSSLLEYLNWRDNIFFSTGHDTSMLQMLPCWFPKSVRRLVQLYVQGPLGWQSLTGFSGEEFLMGHEASFLIDGNANEISAISWEAAIQKQVEQELHDSSLEKTGLGIEHHLHRGRPIAAFNHLLSMRLKKLKLDTGGKGQSVNSLPGPVITQSDVQTLLSPITQDEGSLLSSVMPLAIMHFEDSTLVASCAFLLELCGLSVSLLHVDVTALRRISSFYGSNVHSEQYNHMPDESSAFHGASGDVNPSKSLAQALADDYLHYDGVNTKGSSKSSSGKRSLKSLMHVLQHLEKVSLPHIAEGKTCGTWLSTGVGDGNELRSQQKSASLHWNLVTVFCQMHQIPLSTKYLSVLARDNDWVGFLSESQIGGYPFESIVHVASKDFTDPRLRTHMLTVLKGMQSRRQILPSSNINVPYKKADIPFLDKKMCVPAELFGILADCEKQTSPGQALLTKARDMCWSILALIASCFSDASPLSCLAVWLEITAARETSSIKVNDIASQIASNVGAAVEATNLLFIADRTITFHYNRKSPKRRRLMEPTPGYIGATTSIVSTISDSGILVPEKALSEGELKAMGGEHKIGSKDFFSAFSNMVAILCEQQLFLPLLRAFEIFLPSCSLLPFIRALQAFSQMRLTEAAAHLGSFSYRIKEDSAHLPTVVGKDEQVGTTWISSTAVKAADAMLSTCPSPYEKKCLLQLLSDADFGDGGSAASCYQRLYWKINIAEPLLRKDNSLHLGNNTLDDASLLRALEKSGHWEQARTWAKQLEACGGPWKSAVNHVTETQAESMVTEWKEFLWDVPEERLALWAHCQTLFLRHSFPALQAGLFFLKHAESMGKDLPARELHEVLLLSLQWLSGLMTQSNPVYQLHHLREIETRVWLLAVESEAQVKNNGEIPLGSTRGDTSNRSVPNIIDKTASIITRMDSHINATRNRSEKHDVKDYNHTHNNDIQFFDPSFPTIGAGSKSKRRSKSYFPSRRLMEPTERITDFGNGPSASGLINDVKLPDDNANLEVSLSRWEERVEPAELERAVLSLLEFGQITAAKQLQEKLSPTTTPPEFLLVDAALQLAAMSPPDMKVPMSLLDEQVQSVIQSHHIMANQNLVEPLQVLDSLAGIFCEGNGRGLCKRIIAVVKAASVLGLSFAEAFDKQPVELLQLLSLKAQDSFEEAKFLVQTHSIPATNIAQVLAESFLKGLLAAHRGGYMDSQKEEGPAPLLWRFSDFLKWAELCPSEPEIGHSLMRIVITGQEIPHACEVELLILSHHFYKLSACLDGVDVLVELAATRVEAYVMEGDFSCLARLITGVGNFHALNFILGILIENGQLDLLLQKFSAAEDTNTGTAEAVRGFRMAVLTSLKHYNPNDLDAYAMVYNHFDMKHETASLLESRASKAINKWSLRKNKDHNEDLLDSMRFYIEAAEVHSSIDAGNKTRVACAQASLVSLQIRMPDFQWLNLSETNARRALVDQSRFPEALIVAEAYGVNQPGEWTPLFWNLMLKPELLEQFVNEFVAVLPLQPSTLFDLAKFYKSEMQARVDQSNFSVWLTGGGLPADWVKYLWRSFRCLLKRTRDLRTRLQLANAATWHGDVVDACIKIMDKVPDTAGPLILKKGHGGAYLPIM</sequence>
<organism evidence="2 3">
    <name type="scientific">Kalanchoe fedtschenkoi</name>
    <name type="common">Lavender scallops</name>
    <name type="synonym">South American air plant</name>
    <dbReference type="NCBI Taxonomy" id="63787"/>
    <lineage>
        <taxon>Eukaryota</taxon>
        <taxon>Viridiplantae</taxon>
        <taxon>Streptophyta</taxon>
        <taxon>Embryophyta</taxon>
        <taxon>Tracheophyta</taxon>
        <taxon>Spermatophyta</taxon>
        <taxon>Magnoliopsida</taxon>
        <taxon>eudicotyledons</taxon>
        <taxon>Gunneridae</taxon>
        <taxon>Pentapetalae</taxon>
        <taxon>Saxifragales</taxon>
        <taxon>Crassulaceae</taxon>
        <taxon>Kalanchoe</taxon>
    </lineage>
</organism>
<keyword evidence="3" id="KW-1185">Reference proteome</keyword>
<dbReference type="InterPro" id="IPR028107">
    <property type="entry name" value="Spatacsin_C_dom"/>
</dbReference>
<evidence type="ECO:0000259" key="1">
    <source>
        <dbReference type="Pfam" id="PF14649"/>
    </source>
</evidence>
<reference evidence="2" key="1">
    <citation type="submission" date="2021-01" db="UniProtKB">
        <authorList>
            <consortium name="EnsemblPlants"/>
        </authorList>
    </citation>
    <scope>IDENTIFICATION</scope>
</reference>
<name>A0A7N0TNI0_KALFE</name>
<accession>A0A7N0TNI0</accession>
<dbReference type="Proteomes" id="UP000594263">
    <property type="component" value="Unplaced"/>
</dbReference>
<dbReference type="Pfam" id="PF14649">
    <property type="entry name" value="Spatacsin_C"/>
    <property type="match status" value="1"/>
</dbReference>
<dbReference type="EnsemblPlants" id="Kaladp0040s0511.3.v1.1">
    <property type="protein sequence ID" value="Kaladp0040s0511.3.v1.1"/>
    <property type="gene ID" value="Kaladp0040s0511.v1.1"/>
</dbReference>
<dbReference type="Gramene" id="Kaladp0040s0511.1.v1.1">
    <property type="protein sequence ID" value="Kaladp0040s0511.1.v1.1"/>
    <property type="gene ID" value="Kaladp0040s0511.v1.1"/>
</dbReference>
<dbReference type="PANTHER" id="PTHR13650:SF0">
    <property type="entry name" value="SPATACSIN"/>
    <property type="match status" value="1"/>
</dbReference>
<evidence type="ECO:0000313" key="2">
    <source>
        <dbReference type="EnsemblPlants" id="Kaladp0040s0511.3.v1.1"/>
    </source>
</evidence>
<protein>
    <recommendedName>
        <fullName evidence="1">Spatacsin C-terminal domain-containing protein</fullName>
    </recommendedName>
</protein>
<evidence type="ECO:0000313" key="3">
    <source>
        <dbReference type="Proteomes" id="UP000594263"/>
    </source>
</evidence>
<dbReference type="OMA" id="RWRYNIF"/>
<proteinExistence type="predicted"/>
<dbReference type="InterPro" id="IPR028103">
    <property type="entry name" value="Spatacsin"/>
</dbReference>
<dbReference type="Gramene" id="Kaladp0040s0511.3.v1.1">
    <property type="protein sequence ID" value="Kaladp0040s0511.3.v1.1"/>
    <property type="gene ID" value="Kaladp0040s0511.v1.1"/>
</dbReference>
<feature type="domain" description="Spatacsin C-terminal" evidence="1">
    <location>
        <begin position="2810"/>
        <end position="3101"/>
    </location>
</feature>